<accession>A0ABV1GWR9</accession>
<proteinExistence type="inferred from homology"/>
<evidence type="ECO:0000259" key="8">
    <source>
        <dbReference type="Pfam" id="PF14322"/>
    </source>
</evidence>
<evidence type="ECO:0000256" key="1">
    <source>
        <dbReference type="ARBA" id="ARBA00004442"/>
    </source>
</evidence>
<evidence type="ECO:0000256" key="4">
    <source>
        <dbReference type="ARBA" id="ARBA00023136"/>
    </source>
</evidence>
<name>A0ABV1GWR9_9BACT</name>
<feature type="domain" description="SusD-like N-terminal" evidence="8">
    <location>
        <begin position="51"/>
        <end position="218"/>
    </location>
</feature>
<dbReference type="InterPro" id="IPR012944">
    <property type="entry name" value="SusD_RagB_dom"/>
</dbReference>
<evidence type="ECO:0000256" key="3">
    <source>
        <dbReference type="ARBA" id="ARBA00022729"/>
    </source>
</evidence>
<dbReference type="SUPFAM" id="SSF48452">
    <property type="entry name" value="TPR-like"/>
    <property type="match status" value="1"/>
</dbReference>
<dbReference type="InterPro" id="IPR033985">
    <property type="entry name" value="SusD-like_N"/>
</dbReference>
<evidence type="ECO:0000313" key="9">
    <source>
        <dbReference type="EMBL" id="MEQ2544847.1"/>
    </source>
</evidence>
<organism evidence="9 10">
    <name type="scientific">Alistipes intestinihominis</name>
    <dbReference type="NCBI Taxonomy" id="3133172"/>
    <lineage>
        <taxon>Bacteria</taxon>
        <taxon>Pseudomonadati</taxon>
        <taxon>Bacteroidota</taxon>
        <taxon>Bacteroidia</taxon>
        <taxon>Bacteroidales</taxon>
        <taxon>Rikenellaceae</taxon>
        <taxon>Alistipes</taxon>
    </lineage>
</organism>
<dbReference type="RefSeq" id="WP_349094139.1">
    <property type="nucleotide sequence ID" value="NZ_JBBMFL010000007.1"/>
</dbReference>
<evidence type="ECO:0000313" key="10">
    <source>
        <dbReference type="Proteomes" id="UP001460202"/>
    </source>
</evidence>
<feature type="chain" id="PRO_5047104105" evidence="6">
    <location>
        <begin position="22"/>
        <end position="564"/>
    </location>
</feature>
<keyword evidence="4" id="KW-0472">Membrane</keyword>
<evidence type="ECO:0000256" key="6">
    <source>
        <dbReference type="SAM" id="SignalP"/>
    </source>
</evidence>
<dbReference type="Gene3D" id="1.25.40.390">
    <property type="match status" value="1"/>
</dbReference>
<dbReference type="Pfam" id="PF14322">
    <property type="entry name" value="SusD-like_3"/>
    <property type="match status" value="1"/>
</dbReference>
<comment type="caution">
    <text evidence="9">The sequence shown here is derived from an EMBL/GenBank/DDBJ whole genome shotgun (WGS) entry which is preliminary data.</text>
</comment>
<feature type="domain" description="RagB/SusD" evidence="7">
    <location>
        <begin position="294"/>
        <end position="563"/>
    </location>
</feature>
<dbReference type="InterPro" id="IPR011990">
    <property type="entry name" value="TPR-like_helical_dom_sf"/>
</dbReference>
<protein>
    <submittedName>
        <fullName evidence="9">RagB/SusD family nutrient uptake outer membrane protein</fullName>
    </submittedName>
</protein>
<feature type="signal peptide" evidence="6">
    <location>
        <begin position="1"/>
        <end position="21"/>
    </location>
</feature>
<dbReference type="EMBL" id="JBBMFL010000007">
    <property type="protein sequence ID" value="MEQ2544847.1"/>
    <property type="molecule type" value="Genomic_DNA"/>
</dbReference>
<keyword evidence="3 6" id="KW-0732">Signal</keyword>
<comment type="similarity">
    <text evidence="2">Belongs to the SusD family.</text>
</comment>
<evidence type="ECO:0000256" key="2">
    <source>
        <dbReference type="ARBA" id="ARBA00006275"/>
    </source>
</evidence>
<keyword evidence="5" id="KW-0998">Cell outer membrane</keyword>
<evidence type="ECO:0000259" key="7">
    <source>
        <dbReference type="Pfam" id="PF07980"/>
    </source>
</evidence>
<dbReference type="PROSITE" id="PS51257">
    <property type="entry name" value="PROKAR_LIPOPROTEIN"/>
    <property type="match status" value="1"/>
</dbReference>
<keyword evidence="10" id="KW-1185">Reference proteome</keyword>
<reference evidence="9 10" key="1">
    <citation type="submission" date="2024-03" db="EMBL/GenBank/DDBJ databases">
        <title>Human intestinal bacterial collection.</title>
        <authorList>
            <person name="Pauvert C."/>
            <person name="Hitch T.C.A."/>
            <person name="Clavel T."/>
        </authorList>
    </citation>
    <scope>NUCLEOTIDE SEQUENCE [LARGE SCALE GENOMIC DNA]</scope>
    <source>
        <strain evidence="9 10">CLA-KB-H122</strain>
    </source>
</reference>
<sequence>MKLKKLTIIAALSVLAGTTGCTDFVEPGKDNVLTREDVIANPVLAEGILLKAYDNLPTTLNYTEVAVDDAHSNNISNGYMLAALGAWRSTSDPFSQWRNYTQIAYINYFLDRIVDDVKWSYTSEWRAEHFPNRLKGEAYALRAYHHSLILQAHAGRSSSGELLGVPYMDCFISSKQEQDGLQRLPFTECVGKIEKDIERALQLLPDRYENAPTGTPDKEDYDAVYGSRNTNRISGLAMKMLRARVRLLAASPAFNPANNTVLWEKAAESAAEVIDAFGGLSNLTPNRVVFYLDKSNKDILWREDYTNSSNLEKAQFPPSLNGSGRVSPSQNFVDAFPMKSGYPIDADGSGFDKRNPFEGRDPRLAQYVIYNGMVFKGSVINTVDHPSNGINRTEYSTCTGYYLRKFTNESVSLETGNVVPAIHFNTLMRFTEAFLIYAEAANEAWGPDGTGPNTYSARDVMAKLRETAGLDQPDSYLASITSPADMQRLIRNERRLELCFEQVRFWDVRRWLDYDAMNAPVRGTFDGGLTAVDVKERVFERYMIYGPIPNDDVVKGLIQNDGWN</sequence>
<gene>
    <name evidence="9" type="ORF">WMO46_07800</name>
</gene>
<evidence type="ECO:0000256" key="5">
    <source>
        <dbReference type="ARBA" id="ARBA00023237"/>
    </source>
</evidence>
<dbReference type="Proteomes" id="UP001460202">
    <property type="component" value="Unassembled WGS sequence"/>
</dbReference>
<dbReference type="Pfam" id="PF07980">
    <property type="entry name" value="SusD_RagB"/>
    <property type="match status" value="1"/>
</dbReference>
<comment type="subcellular location">
    <subcellularLocation>
        <location evidence="1">Cell outer membrane</location>
    </subcellularLocation>
</comment>